<feature type="domain" description="Xylose isomerase-like TIM barrel" evidence="1">
    <location>
        <begin position="103"/>
        <end position="325"/>
    </location>
</feature>
<organism evidence="2 3">
    <name type="scientific">Catenovulum sediminis</name>
    <dbReference type="NCBI Taxonomy" id="1740262"/>
    <lineage>
        <taxon>Bacteria</taxon>
        <taxon>Pseudomonadati</taxon>
        <taxon>Pseudomonadota</taxon>
        <taxon>Gammaproteobacteria</taxon>
        <taxon>Alteromonadales</taxon>
        <taxon>Alteromonadaceae</taxon>
        <taxon>Catenovulum</taxon>
    </lineage>
</organism>
<name>A0ABV1RCA7_9ALTE</name>
<dbReference type="Gene3D" id="3.20.20.150">
    <property type="entry name" value="Divalent-metal-dependent TIM barrel enzymes"/>
    <property type="match status" value="1"/>
</dbReference>
<comment type="caution">
    <text evidence="2">The sequence shown here is derived from an EMBL/GenBank/DDBJ whole genome shotgun (WGS) entry which is preliminary data.</text>
</comment>
<dbReference type="SUPFAM" id="SSF51658">
    <property type="entry name" value="Xylose isomerase-like"/>
    <property type="match status" value="1"/>
</dbReference>
<evidence type="ECO:0000259" key="1">
    <source>
        <dbReference type="Pfam" id="PF01261"/>
    </source>
</evidence>
<dbReference type="PANTHER" id="PTHR12110">
    <property type="entry name" value="HYDROXYPYRUVATE ISOMERASE"/>
    <property type="match status" value="1"/>
</dbReference>
<dbReference type="InterPro" id="IPR013022">
    <property type="entry name" value="Xyl_isomerase-like_TIM-brl"/>
</dbReference>
<evidence type="ECO:0000313" key="3">
    <source>
        <dbReference type="Proteomes" id="UP001467690"/>
    </source>
</evidence>
<accession>A0ABV1RCA7</accession>
<keyword evidence="2" id="KW-0413">Isomerase</keyword>
<dbReference type="EMBL" id="JBELOE010000060">
    <property type="protein sequence ID" value="MER2490561.1"/>
    <property type="molecule type" value="Genomic_DNA"/>
</dbReference>
<dbReference type="Pfam" id="PF01261">
    <property type="entry name" value="AP_endonuc_2"/>
    <property type="match status" value="1"/>
</dbReference>
<keyword evidence="3" id="KW-1185">Reference proteome</keyword>
<dbReference type="PANTHER" id="PTHR12110:SF53">
    <property type="entry name" value="BLR5974 PROTEIN"/>
    <property type="match status" value="1"/>
</dbReference>
<evidence type="ECO:0000313" key="2">
    <source>
        <dbReference type="EMBL" id="MER2490561.1"/>
    </source>
</evidence>
<dbReference type="RefSeq" id="WP_350400343.1">
    <property type="nucleotide sequence ID" value="NZ_JBELOE010000060.1"/>
</dbReference>
<sequence length="333" mass="37405">MINRRTLLKYLSTTPLIASGLNINAKTTEHTSLPISTNKISLSQWSFHRAILGNSKNNYAEFIKTLHSEPDEVLQGSLDPRDICRTARILGVSHIDLVNVLFFGHAQDKNWLKEFKNRARDHQVHFQLLMCDETGQLGATSKTVRNKSIEQHLPWLEAAAYLGCKQLRVNAYGEGSYLQQLDQCADSLSQLADAAQQHNLELLVENHGFASNNGAWLAMLIEHTKHSNLGVFTDLDNFFMGGWGLNPPRLYDRIQGLYDLAPYTRGVSAKTHDFDLSGNETTIDYQQCFSIFETHGFNGFYSAEFEGDRMSETQGSEATLALIKKTLSAARAY</sequence>
<proteinExistence type="predicted"/>
<protein>
    <submittedName>
        <fullName evidence="2">Sugar phosphate isomerase/epimerase family protein</fullName>
    </submittedName>
</protein>
<dbReference type="InterPro" id="IPR036237">
    <property type="entry name" value="Xyl_isomerase-like_sf"/>
</dbReference>
<reference evidence="2 3" key="1">
    <citation type="submission" date="2024-06" db="EMBL/GenBank/DDBJ databases">
        <authorList>
            <person name="Chen R.Y."/>
        </authorList>
    </citation>
    <scope>NUCLEOTIDE SEQUENCE [LARGE SCALE GENOMIC DNA]</scope>
    <source>
        <strain evidence="2 3">D2</strain>
    </source>
</reference>
<gene>
    <name evidence="2" type="ORF">ABS311_01505</name>
</gene>
<dbReference type="InterPro" id="IPR050312">
    <property type="entry name" value="IolE/XylAMocC-like"/>
</dbReference>
<dbReference type="GO" id="GO:0016853">
    <property type="term" value="F:isomerase activity"/>
    <property type="evidence" value="ECO:0007669"/>
    <property type="project" value="UniProtKB-KW"/>
</dbReference>
<dbReference type="Proteomes" id="UP001467690">
    <property type="component" value="Unassembled WGS sequence"/>
</dbReference>